<dbReference type="InterPro" id="IPR014710">
    <property type="entry name" value="RmlC-like_jellyroll"/>
</dbReference>
<dbReference type="InterPro" id="IPR018490">
    <property type="entry name" value="cNMP-bd_dom_sf"/>
</dbReference>
<reference evidence="2" key="2">
    <citation type="journal article" date="2023" name="Science">
        <title>Genomic signatures of disease resistance in endangered staghorn corals.</title>
        <authorList>
            <person name="Vollmer S.V."/>
            <person name="Selwyn J.D."/>
            <person name="Despard B.A."/>
            <person name="Roesel C.L."/>
        </authorList>
    </citation>
    <scope>NUCLEOTIDE SEQUENCE</scope>
    <source>
        <strain evidence="2">K2</strain>
    </source>
</reference>
<dbReference type="EMBL" id="JARQWQ010000021">
    <property type="protein sequence ID" value="KAK2564742.1"/>
    <property type="molecule type" value="Genomic_DNA"/>
</dbReference>
<dbReference type="PROSITE" id="PS50042">
    <property type="entry name" value="CNMP_BINDING_3"/>
    <property type="match status" value="1"/>
</dbReference>
<evidence type="ECO:0000259" key="1">
    <source>
        <dbReference type="PROSITE" id="PS50042"/>
    </source>
</evidence>
<protein>
    <submittedName>
        <fullName evidence="2">Rap guanine nucleotide exchange factor 4</fullName>
    </submittedName>
</protein>
<comment type="caution">
    <text evidence="2">The sequence shown here is derived from an EMBL/GenBank/DDBJ whole genome shotgun (WGS) entry which is preliminary data.</text>
</comment>
<organism evidence="2 3">
    <name type="scientific">Acropora cervicornis</name>
    <name type="common">Staghorn coral</name>
    <dbReference type="NCBI Taxonomy" id="6130"/>
    <lineage>
        <taxon>Eukaryota</taxon>
        <taxon>Metazoa</taxon>
        <taxon>Cnidaria</taxon>
        <taxon>Anthozoa</taxon>
        <taxon>Hexacorallia</taxon>
        <taxon>Scleractinia</taxon>
        <taxon>Astrocoeniina</taxon>
        <taxon>Acroporidae</taxon>
        <taxon>Acropora</taxon>
    </lineage>
</organism>
<name>A0AAD9QNU0_ACRCE</name>
<gene>
    <name evidence="2" type="ORF">P5673_011425</name>
</gene>
<dbReference type="CDD" id="cd00038">
    <property type="entry name" value="CAP_ED"/>
    <property type="match status" value="1"/>
</dbReference>
<dbReference type="Gene3D" id="2.60.120.10">
    <property type="entry name" value="Jelly Rolls"/>
    <property type="match status" value="1"/>
</dbReference>
<dbReference type="AlphaFoldDB" id="A0AAD9QNU0"/>
<feature type="non-terminal residue" evidence="2">
    <location>
        <position position="102"/>
    </location>
</feature>
<dbReference type="InterPro" id="IPR000595">
    <property type="entry name" value="cNMP-bd_dom"/>
</dbReference>
<feature type="domain" description="Cyclic nucleotide-binding" evidence="1">
    <location>
        <begin position="1"/>
        <end position="47"/>
    </location>
</feature>
<evidence type="ECO:0000313" key="3">
    <source>
        <dbReference type="Proteomes" id="UP001249851"/>
    </source>
</evidence>
<dbReference type="Proteomes" id="UP001249851">
    <property type="component" value="Unassembled WGS sequence"/>
</dbReference>
<dbReference type="SUPFAM" id="SSF51206">
    <property type="entry name" value="cAMP-binding domain-like"/>
    <property type="match status" value="1"/>
</dbReference>
<keyword evidence="3" id="KW-1185">Reference proteome</keyword>
<proteinExistence type="predicted"/>
<dbReference type="Pfam" id="PF00027">
    <property type="entry name" value="cNMP_binding"/>
    <property type="match status" value="1"/>
</dbReference>
<evidence type="ECO:0000313" key="2">
    <source>
        <dbReference type="EMBL" id="KAK2564742.1"/>
    </source>
</evidence>
<reference evidence="2" key="1">
    <citation type="journal article" date="2023" name="G3 (Bethesda)">
        <title>Whole genome assembly and annotation of the endangered Caribbean coral Acropora cervicornis.</title>
        <authorList>
            <person name="Selwyn J.D."/>
            <person name="Vollmer S.V."/>
        </authorList>
    </citation>
    <scope>NUCLEOTIDE SEQUENCE</scope>
    <source>
        <strain evidence="2">K2</strain>
    </source>
</reference>
<sequence>DTETICSLGPGKVFGESVLDDSPRHATVVTSEFCELLFVKKRDFREIWEREKEHLEHLISSPSVETSTSYFEIQGDSPFRSPNKTVSLMYSCASTWQIYQLS</sequence>
<accession>A0AAD9QNU0</accession>